<protein>
    <recommendedName>
        <fullName evidence="3">Protein kinase domain-containing protein</fullName>
    </recommendedName>
</protein>
<accession>A0A0C9VJ90</accession>
<dbReference type="AlphaFoldDB" id="A0A0C9VJ90"/>
<evidence type="ECO:0000313" key="1">
    <source>
        <dbReference type="EMBL" id="KIJ48049.1"/>
    </source>
</evidence>
<keyword evidence="2" id="KW-1185">Reference proteome</keyword>
<dbReference type="CDD" id="cd21037">
    <property type="entry name" value="MLKL_NTD"/>
    <property type="match status" value="1"/>
</dbReference>
<gene>
    <name evidence="1" type="ORF">M422DRAFT_248213</name>
</gene>
<dbReference type="EMBL" id="KN837099">
    <property type="protein sequence ID" value="KIJ48049.1"/>
    <property type="molecule type" value="Genomic_DNA"/>
</dbReference>
<dbReference type="Proteomes" id="UP000054279">
    <property type="component" value="Unassembled WGS sequence"/>
</dbReference>
<sequence length="448" mass="51534">MSLKVVRKINFWRNPSSKIETGGFIKDAAGVFINLLQSVQQMGKNKEHCKTLITSITQLLKTVNEELRRFLGDTKDRLNQLNTETRFLSRYLRAERIRDIISGYQTEMQRLKIDLLLANVLAMRVQGINSPKTQGNVLSSEDDLDMDDVRAICIKNDDTKANDKTETVEEYLATVDFGGRQRSAMVRMYKGHDAQQNWREELQIISGIRHPNVSQLVAVCRSRKLPALIFDGELLPLPPFDIYKEELSNLLVLHNSVNNASTPGNSLNLTHSSRVKILFSTYYQYNQYNLECIQEAALQIREYRSVDNCVAFAIEKMNSNYIISTDQYDFDLPVYSEDSFSEDILGRINSPRHFRQSTRHEMISLLDAFHLLVPLESEPTFDWRNVPLGGIFLSLPRATSPNYQVEAHQPRDDVSGISGHLMAHVTGYTVFYSQWHYLDKTIDKYYET</sequence>
<organism evidence="1 2">
    <name type="scientific">Sphaerobolus stellatus (strain SS14)</name>
    <dbReference type="NCBI Taxonomy" id="990650"/>
    <lineage>
        <taxon>Eukaryota</taxon>
        <taxon>Fungi</taxon>
        <taxon>Dikarya</taxon>
        <taxon>Basidiomycota</taxon>
        <taxon>Agaricomycotina</taxon>
        <taxon>Agaricomycetes</taxon>
        <taxon>Phallomycetidae</taxon>
        <taxon>Geastrales</taxon>
        <taxon>Sphaerobolaceae</taxon>
        <taxon>Sphaerobolus</taxon>
    </lineage>
</organism>
<reference evidence="1 2" key="1">
    <citation type="submission" date="2014-06" db="EMBL/GenBank/DDBJ databases">
        <title>Evolutionary Origins and Diversification of the Mycorrhizal Mutualists.</title>
        <authorList>
            <consortium name="DOE Joint Genome Institute"/>
            <consortium name="Mycorrhizal Genomics Consortium"/>
            <person name="Kohler A."/>
            <person name="Kuo A."/>
            <person name="Nagy L.G."/>
            <person name="Floudas D."/>
            <person name="Copeland A."/>
            <person name="Barry K.W."/>
            <person name="Cichocki N."/>
            <person name="Veneault-Fourrey C."/>
            <person name="LaButti K."/>
            <person name="Lindquist E.A."/>
            <person name="Lipzen A."/>
            <person name="Lundell T."/>
            <person name="Morin E."/>
            <person name="Murat C."/>
            <person name="Riley R."/>
            <person name="Ohm R."/>
            <person name="Sun H."/>
            <person name="Tunlid A."/>
            <person name="Henrissat B."/>
            <person name="Grigoriev I.V."/>
            <person name="Hibbett D.S."/>
            <person name="Martin F."/>
        </authorList>
    </citation>
    <scope>NUCLEOTIDE SEQUENCE [LARGE SCALE GENOMIC DNA]</scope>
    <source>
        <strain evidence="1 2">SS14</strain>
    </source>
</reference>
<dbReference type="InterPro" id="IPR059179">
    <property type="entry name" value="MLKL-like_MCAfunc"/>
</dbReference>
<evidence type="ECO:0008006" key="3">
    <source>
        <dbReference type="Google" id="ProtNLM"/>
    </source>
</evidence>
<dbReference type="HOGENOM" id="CLU_509171_0_0_1"/>
<evidence type="ECO:0000313" key="2">
    <source>
        <dbReference type="Proteomes" id="UP000054279"/>
    </source>
</evidence>
<dbReference type="OrthoDB" id="2924458at2759"/>
<name>A0A0C9VJ90_SPHS4</name>
<proteinExistence type="predicted"/>